<evidence type="ECO:0000313" key="2">
    <source>
        <dbReference type="Proteomes" id="UP000251211"/>
    </source>
</evidence>
<dbReference type="AlphaFoldDB" id="A0AB38FDW3"/>
<comment type="caution">
    <text evidence="1">The sequence shown here is derived from an EMBL/GenBank/DDBJ whole genome shotgun (WGS) entry which is preliminary data.</text>
</comment>
<name>A0AB38FDW3_RHOWR</name>
<accession>A0AB38FDW3</accession>
<proteinExistence type="predicted"/>
<evidence type="ECO:0000313" key="1">
    <source>
        <dbReference type="EMBL" id="SPZ39520.1"/>
    </source>
</evidence>
<organism evidence="1 2">
    <name type="scientific">Rhodococcus wratislaviensis</name>
    <name type="common">Tsukamurella wratislaviensis</name>
    <dbReference type="NCBI Taxonomy" id="44752"/>
    <lineage>
        <taxon>Bacteria</taxon>
        <taxon>Bacillati</taxon>
        <taxon>Actinomycetota</taxon>
        <taxon>Actinomycetes</taxon>
        <taxon>Mycobacteriales</taxon>
        <taxon>Nocardiaceae</taxon>
        <taxon>Rhodococcus</taxon>
    </lineage>
</organism>
<gene>
    <name evidence="1" type="ORF">NCTC13229_02999</name>
</gene>
<reference evidence="1 2" key="1">
    <citation type="submission" date="2018-06" db="EMBL/GenBank/DDBJ databases">
        <authorList>
            <consortium name="Pathogen Informatics"/>
            <person name="Doyle S."/>
        </authorList>
    </citation>
    <scope>NUCLEOTIDE SEQUENCE [LARGE SCALE GENOMIC DNA]</scope>
    <source>
        <strain evidence="1 2">NCTC13229</strain>
    </source>
</reference>
<sequence>MAVPLGAVVIGLAFLTWIDNLPRAALDLS</sequence>
<dbReference type="EMBL" id="UAUI01000011">
    <property type="protein sequence ID" value="SPZ39520.1"/>
    <property type="molecule type" value="Genomic_DNA"/>
</dbReference>
<dbReference type="Proteomes" id="UP000251211">
    <property type="component" value="Unassembled WGS sequence"/>
</dbReference>
<protein>
    <submittedName>
        <fullName evidence="1">Uncharacterized protein</fullName>
    </submittedName>
</protein>